<evidence type="ECO:0000313" key="1">
    <source>
        <dbReference type="EMBL" id="KAJ7033305.1"/>
    </source>
</evidence>
<name>A0AAD6X2I5_9AGAR</name>
<reference evidence="1" key="1">
    <citation type="submission" date="2023-03" db="EMBL/GenBank/DDBJ databases">
        <title>Massive genome expansion in bonnet fungi (Mycena s.s.) driven by repeated elements and novel gene families across ecological guilds.</title>
        <authorList>
            <consortium name="Lawrence Berkeley National Laboratory"/>
            <person name="Harder C.B."/>
            <person name="Miyauchi S."/>
            <person name="Viragh M."/>
            <person name="Kuo A."/>
            <person name="Thoen E."/>
            <person name="Andreopoulos B."/>
            <person name="Lu D."/>
            <person name="Skrede I."/>
            <person name="Drula E."/>
            <person name="Henrissat B."/>
            <person name="Morin E."/>
            <person name="Kohler A."/>
            <person name="Barry K."/>
            <person name="LaButti K."/>
            <person name="Morin E."/>
            <person name="Salamov A."/>
            <person name="Lipzen A."/>
            <person name="Mereny Z."/>
            <person name="Hegedus B."/>
            <person name="Baldrian P."/>
            <person name="Stursova M."/>
            <person name="Weitz H."/>
            <person name="Taylor A."/>
            <person name="Grigoriev I.V."/>
            <person name="Nagy L.G."/>
            <person name="Martin F."/>
            <person name="Kauserud H."/>
        </authorList>
    </citation>
    <scope>NUCLEOTIDE SEQUENCE</scope>
    <source>
        <strain evidence="1">CBHHK200</strain>
    </source>
</reference>
<protein>
    <submittedName>
        <fullName evidence="1">Uncharacterized protein</fullName>
    </submittedName>
</protein>
<sequence length="395" mass="45683">KNHRGGKLDKPKDGTINPRREAAMAAKALHGGDFIMSPTFSLLHDASISSRGWQGKRPPKPARARIRELYYQKPDAEALYPWLESFYPLPYIMPKVRERPTFIVDKNGLIFFYRSVRAMWLQDRIDEIEDAQRILVGDDLHDPDVRKEFTDGVRGSHMAIIFGHQRQSWMKPYLTAWGRDHQDRVNKFMALPIVQDIIQWVCHIVRMVWPGLAARFEEDAKWHWDNHRIKPMFGLFWNFCWNAAFHDQAGIHTGPHIDWKNQLGCCLLLTYILRKGVLFNHKIRTWLVLWEADMVAELPPWTLTGYPSSLFYHFNVDVHRLQVVWTSKNTERPTPENSHPVVAGDDTGRGSMVFFNQSTMRVGPVTGHDTLKLAASVGDPTTIDPHASLQEAFDR</sequence>
<feature type="non-terminal residue" evidence="1">
    <location>
        <position position="395"/>
    </location>
</feature>
<gene>
    <name evidence="1" type="ORF">C8F04DRAFT_909894</name>
</gene>
<evidence type="ECO:0000313" key="2">
    <source>
        <dbReference type="Proteomes" id="UP001218188"/>
    </source>
</evidence>
<keyword evidence="2" id="KW-1185">Reference proteome</keyword>
<feature type="non-terminal residue" evidence="1">
    <location>
        <position position="1"/>
    </location>
</feature>
<dbReference type="Proteomes" id="UP001218188">
    <property type="component" value="Unassembled WGS sequence"/>
</dbReference>
<comment type="caution">
    <text evidence="1">The sequence shown here is derived from an EMBL/GenBank/DDBJ whole genome shotgun (WGS) entry which is preliminary data.</text>
</comment>
<proteinExistence type="predicted"/>
<accession>A0AAD6X2I5</accession>
<organism evidence="1 2">
    <name type="scientific">Mycena alexandri</name>
    <dbReference type="NCBI Taxonomy" id="1745969"/>
    <lineage>
        <taxon>Eukaryota</taxon>
        <taxon>Fungi</taxon>
        <taxon>Dikarya</taxon>
        <taxon>Basidiomycota</taxon>
        <taxon>Agaricomycotina</taxon>
        <taxon>Agaricomycetes</taxon>
        <taxon>Agaricomycetidae</taxon>
        <taxon>Agaricales</taxon>
        <taxon>Marasmiineae</taxon>
        <taxon>Mycenaceae</taxon>
        <taxon>Mycena</taxon>
    </lineage>
</organism>
<dbReference type="AlphaFoldDB" id="A0AAD6X2I5"/>
<dbReference type="EMBL" id="JARJCM010000066">
    <property type="protein sequence ID" value="KAJ7033305.1"/>
    <property type="molecule type" value="Genomic_DNA"/>
</dbReference>